<sequence>MIVKIFMLDVCEIFHTLIKNDTYFWRYVCVLKLLLNVTVEVGYAVRYAAQTVCSC</sequence>
<dbReference type="EMBL" id="FUKJ01000317">
    <property type="protein sequence ID" value="SJM94236.1"/>
    <property type="molecule type" value="Genomic_DNA"/>
</dbReference>
<gene>
    <name evidence="1" type="ORF">CRENPOLYSF2_3840006</name>
</gene>
<dbReference type="AlphaFoldDB" id="A0A1R4HDE2"/>
<keyword evidence="2" id="KW-1185">Reference proteome</keyword>
<evidence type="ECO:0000313" key="1">
    <source>
        <dbReference type="EMBL" id="SJM94236.1"/>
    </source>
</evidence>
<accession>A0A1R4HDE2</accession>
<protein>
    <submittedName>
        <fullName evidence="1">Uncharacterized protein</fullName>
    </submittedName>
</protein>
<evidence type="ECO:0000313" key="2">
    <source>
        <dbReference type="Proteomes" id="UP000195442"/>
    </source>
</evidence>
<reference evidence="2" key="1">
    <citation type="submission" date="2017-02" db="EMBL/GenBank/DDBJ databases">
        <authorList>
            <person name="Daims H."/>
        </authorList>
    </citation>
    <scope>NUCLEOTIDE SEQUENCE [LARGE SCALE GENOMIC DNA]</scope>
</reference>
<proteinExistence type="predicted"/>
<dbReference type="Proteomes" id="UP000195442">
    <property type="component" value="Unassembled WGS sequence"/>
</dbReference>
<name>A0A1R4HDE2_9GAMM</name>
<organism evidence="1 2">
    <name type="scientific">Crenothrix polyspora</name>
    <dbReference type="NCBI Taxonomy" id="360316"/>
    <lineage>
        <taxon>Bacteria</taxon>
        <taxon>Pseudomonadati</taxon>
        <taxon>Pseudomonadota</taxon>
        <taxon>Gammaproteobacteria</taxon>
        <taxon>Methylococcales</taxon>
        <taxon>Crenotrichaceae</taxon>
        <taxon>Crenothrix</taxon>
    </lineage>
</organism>